<evidence type="ECO:0000313" key="1">
    <source>
        <dbReference type="EMBL" id="RKL47606.1"/>
    </source>
</evidence>
<dbReference type="Proteomes" id="UP000283569">
    <property type="component" value="Unassembled WGS sequence"/>
</dbReference>
<evidence type="ECO:0000313" key="2">
    <source>
        <dbReference type="Proteomes" id="UP000283569"/>
    </source>
</evidence>
<dbReference type="AlphaFoldDB" id="A0A420U1E0"/>
<dbReference type="EMBL" id="MRDB01000004">
    <property type="protein sequence ID" value="RKL47606.1"/>
    <property type="molecule type" value="Genomic_DNA"/>
</dbReference>
<reference evidence="1 2" key="1">
    <citation type="journal article" date="2018" name="Sci. Rep.">
        <title>Characterisation of pathogen-specific regions and novel effector candidates in Fusarium oxysporum f. sp. cepae.</title>
        <authorList>
            <person name="Armitage A.D."/>
            <person name="Taylor A."/>
            <person name="Sobczyk M.K."/>
            <person name="Baxter L."/>
            <person name="Greenfield B.P."/>
            <person name="Bates H.J."/>
            <person name="Wilson F."/>
            <person name="Jackson A.C."/>
            <person name="Ott S."/>
            <person name="Harrison R.J."/>
            <person name="Clarkson J.P."/>
        </authorList>
    </citation>
    <scope>NUCLEOTIDE SEQUENCE [LARGE SCALE GENOMIC DNA]</scope>
    <source>
        <strain evidence="1 2">Fp_A8</strain>
    </source>
</reference>
<protein>
    <submittedName>
        <fullName evidence="1">Uncharacterized protein</fullName>
    </submittedName>
</protein>
<sequence>MADDLLFSSKLDRILRLNHRLTRLINNLAQKTGDIDITQEVKNLLTQLYDSFSRLSDVLSSNLNDGRLTDEQLTDEEIFGAWRSFFQPIQALRQLPCGEFVAARLLLFTGWKFTRATGLKLKYKGETLVEETKPLHGFIADLDDALLEPLKEMWELSQSRERFDWVYTDFNITHYGEMSEGEALALSPQELKDLDGIRGMKYYYRDPSESKRYTLYKGPIPRWDCGEQDWDDFEWKEEGSDGPLNDLLEYNYRDDDAPDVNFANNFHIFRRSHQFCLDARQKSEAHIGRQQHQTFDDVARHLGLPPEMRNKILSYVEYRDPFPYLEKLDLAEAYVPFPKVGEHCTRCDTIEGESTAQRTCPQKAIHVWNLALRRFHTFHRNSCKQWSLCTQHDCAGHHEDEEDWEVTGEPEFTRYLESLAARGNDEFASLDQVGLGPMHPIRLEVEADTVREYSLFEGNGIYGNSSDDARMIGGLRGLKDAMIHGRTLIAAWEGYDDDSIFYVGAQAWKPFWKYGRNLYDEKVATVVIKRLHSEDECESCVEAEEEFNEFPLISV</sequence>
<comment type="caution">
    <text evidence="1">The sequence shown here is derived from an EMBL/GenBank/DDBJ whole genome shotgun (WGS) entry which is preliminary data.</text>
</comment>
<organism evidence="1 2">
    <name type="scientific">Gibberella intermedia</name>
    <name type="common">Bulb rot disease fungus</name>
    <name type="synonym">Fusarium proliferatum</name>
    <dbReference type="NCBI Taxonomy" id="948311"/>
    <lineage>
        <taxon>Eukaryota</taxon>
        <taxon>Fungi</taxon>
        <taxon>Dikarya</taxon>
        <taxon>Ascomycota</taxon>
        <taxon>Pezizomycotina</taxon>
        <taxon>Sordariomycetes</taxon>
        <taxon>Hypocreomycetidae</taxon>
        <taxon>Hypocreales</taxon>
        <taxon>Nectriaceae</taxon>
        <taxon>Fusarium</taxon>
        <taxon>Fusarium fujikuroi species complex</taxon>
    </lineage>
</organism>
<proteinExistence type="predicted"/>
<name>A0A420U1E0_GIBIN</name>
<gene>
    <name evidence="1" type="ORF">BFJ72_g1838</name>
</gene>
<accession>A0A420U1E0</accession>